<feature type="disulfide bond" evidence="13">
    <location>
        <begin position="426"/>
        <end position="435"/>
    </location>
</feature>
<keyword evidence="11 13" id="KW-1015">Disulfide bond</keyword>
<evidence type="ECO:0000256" key="2">
    <source>
        <dbReference type="ARBA" id="ARBA00007449"/>
    </source>
</evidence>
<keyword evidence="12" id="KW-0325">Glycoprotein</keyword>
<keyword evidence="7 14" id="KW-0130">Cell adhesion</keyword>
<dbReference type="Gene3D" id="3.40.50.410">
    <property type="entry name" value="von Willebrand factor, type A domain"/>
    <property type="match status" value="1"/>
</dbReference>
<feature type="disulfide bond" evidence="13">
    <location>
        <begin position="540"/>
        <end position="545"/>
    </location>
</feature>
<keyword evidence="3" id="KW-1003">Cell membrane</keyword>
<name>A0A482W0W7_ASBVE</name>
<feature type="disulfide bond" evidence="13">
    <location>
        <begin position="341"/>
        <end position="353"/>
    </location>
</feature>
<dbReference type="PANTHER" id="PTHR10082">
    <property type="entry name" value="INTEGRIN BETA SUBUNIT"/>
    <property type="match status" value="1"/>
</dbReference>
<dbReference type="GO" id="GO:0008305">
    <property type="term" value="C:integrin complex"/>
    <property type="evidence" value="ECO:0007669"/>
    <property type="project" value="TreeGrafter"/>
</dbReference>
<dbReference type="GO" id="GO:0007160">
    <property type="term" value="P:cell-matrix adhesion"/>
    <property type="evidence" value="ECO:0007669"/>
    <property type="project" value="TreeGrafter"/>
</dbReference>
<dbReference type="InterPro" id="IPR057243">
    <property type="entry name" value="Integrin_I-EGF_CS"/>
</dbReference>
<dbReference type="Pfam" id="PF00362">
    <property type="entry name" value="Integrin_beta"/>
    <property type="match status" value="1"/>
</dbReference>
<dbReference type="Gene3D" id="2.60.40.1510">
    <property type="entry name" value="ntegrin, alpha v. Chain A, domain 3"/>
    <property type="match status" value="1"/>
</dbReference>
<dbReference type="PROSITE" id="PS50234">
    <property type="entry name" value="VWFA"/>
    <property type="match status" value="1"/>
</dbReference>
<dbReference type="PRINTS" id="PR01186">
    <property type="entry name" value="INTEGRINB"/>
</dbReference>
<evidence type="ECO:0000256" key="13">
    <source>
        <dbReference type="PIRSR" id="PIRSR002512-1"/>
    </source>
</evidence>
<dbReference type="Gene3D" id="1.20.5.100">
    <property type="entry name" value="Cytochrome c1, transmembrane anchor, C-terminal"/>
    <property type="match status" value="1"/>
</dbReference>
<feature type="disulfide bond" evidence="13">
    <location>
        <begin position="547"/>
        <end position="556"/>
    </location>
</feature>
<dbReference type="EMBL" id="QDEB01044822">
    <property type="protein sequence ID" value="RZC38267.1"/>
    <property type="molecule type" value="Genomic_DNA"/>
</dbReference>
<keyword evidence="5" id="KW-0732">Signal</keyword>
<evidence type="ECO:0000256" key="7">
    <source>
        <dbReference type="ARBA" id="ARBA00022889"/>
    </source>
</evidence>
<dbReference type="SMART" id="SM01241">
    <property type="entry name" value="Integrin_b_cyt"/>
    <property type="match status" value="1"/>
</dbReference>
<comment type="caution">
    <text evidence="17">The sequence shown here is derived from an EMBL/GenBank/DDBJ whole genome shotgun (WGS) entry which is preliminary data.</text>
</comment>
<evidence type="ECO:0000256" key="10">
    <source>
        <dbReference type="ARBA" id="ARBA00023136"/>
    </source>
</evidence>
<dbReference type="InterPro" id="IPR013111">
    <property type="entry name" value="EGF_extracell"/>
</dbReference>
<evidence type="ECO:0000256" key="1">
    <source>
        <dbReference type="ARBA" id="ARBA00004251"/>
    </source>
</evidence>
<organism evidence="17 18">
    <name type="scientific">Asbolus verrucosus</name>
    <name type="common">Desert ironclad beetle</name>
    <dbReference type="NCBI Taxonomy" id="1661398"/>
    <lineage>
        <taxon>Eukaryota</taxon>
        <taxon>Metazoa</taxon>
        <taxon>Ecdysozoa</taxon>
        <taxon>Arthropoda</taxon>
        <taxon>Hexapoda</taxon>
        <taxon>Insecta</taxon>
        <taxon>Pterygota</taxon>
        <taxon>Neoptera</taxon>
        <taxon>Endopterygota</taxon>
        <taxon>Coleoptera</taxon>
        <taxon>Polyphaga</taxon>
        <taxon>Cucujiformia</taxon>
        <taxon>Tenebrionidae</taxon>
        <taxon>Pimeliinae</taxon>
        <taxon>Asbolus</taxon>
    </lineage>
</organism>
<feature type="disulfide bond" evidence="13">
    <location>
        <begin position="471"/>
        <end position="480"/>
    </location>
</feature>
<dbReference type="GO" id="GO:0016477">
    <property type="term" value="P:cell migration"/>
    <property type="evidence" value="ECO:0007669"/>
    <property type="project" value="TreeGrafter"/>
</dbReference>
<dbReference type="GO" id="GO:0005178">
    <property type="term" value="F:integrin binding"/>
    <property type="evidence" value="ECO:0007669"/>
    <property type="project" value="TreeGrafter"/>
</dbReference>
<evidence type="ECO:0000256" key="15">
    <source>
        <dbReference type="SAM" id="Phobius"/>
    </source>
</evidence>
<evidence type="ECO:0000256" key="12">
    <source>
        <dbReference type="ARBA" id="ARBA00023180"/>
    </source>
</evidence>
<feature type="disulfide bond" evidence="13">
    <location>
        <begin position="500"/>
        <end position="505"/>
    </location>
</feature>
<evidence type="ECO:0000256" key="8">
    <source>
        <dbReference type="ARBA" id="ARBA00022989"/>
    </source>
</evidence>
<keyword evidence="18" id="KW-1185">Reference proteome</keyword>
<keyword evidence="8 15" id="KW-1133">Transmembrane helix</keyword>
<feature type="transmembrane region" description="Helical" evidence="15">
    <location>
        <begin position="644"/>
        <end position="668"/>
    </location>
</feature>
<dbReference type="STRING" id="1661398.A0A482W0W7"/>
<keyword evidence="9 14" id="KW-0401">Integrin</keyword>
<dbReference type="InterPro" id="IPR002369">
    <property type="entry name" value="Integrin_bsu_VWA"/>
</dbReference>
<dbReference type="FunFam" id="3.40.50.410:FF:000002">
    <property type="entry name" value="Integrin beta"/>
    <property type="match status" value="1"/>
</dbReference>
<comment type="similarity">
    <text evidence="2 14">Belongs to the integrin beta chain family.</text>
</comment>
<feature type="domain" description="VWFA" evidence="16">
    <location>
        <begin position="81"/>
        <end position="220"/>
    </location>
</feature>
<dbReference type="GO" id="GO:0007229">
    <property type="term" value="P:integrin-mediated signaling pathway"/>
    <property type="evidence" value="ECO:0007669"/>
    <property type="project" value="UniProtKB-KW"/>
</dbReference>
<protein>
    <recommendedName>
        <fullName evidence="14">Integrin beta</fullName>
    </recommendedName>
</protein>
<feature type="disulfide bond" evidence="13">
    <location>
        <begin position="518"/>
        <end position="525"/>
    </location>
</feature>
<evidence type="ECO:0000256" key="11">
    <source>
        <dbReference type="ARBA" id="ARBA00023157"/>
    </source>
</evidence>
<dbReference type="GO" id="GO:0098609">
    <property type="term" value="P:cell-cell adhesion"/>
    <property type="evidence" value="ECO:0007669"/>
    <property type="project" value="TreeGrafter"/>
</dbReference>
<dbReference type="Pfam" id="PF07974">
    <property type="entry name" value="EGF_2"/>
    <property type="match status" value="1"/>
</dbReference>
<evidence type="ECO:0000256" key="9">
    <source>
        <dbReference type="ARBA" id="ARBA00023037"/>
    </source>
</evidence>
<proteinExistence type="inferred from homology"/>
<keyword evidence="10 15" id="KW-0472">Membrane</keyword>
<feature type="disulfide bond" evidence="13">
    <location>
        <begin position="199"/>
        <end position="240"/>
    </location>
</feature>
<dbReference type="OrthoDB" id="410592at2759"/>
<evidence type="ECO:0000259" key="16">
    <source>
        <dbReference type="PROSITE" id="PS50234"/>
    </source>
</evidence>
<dbReference type="SMART" id="SM00187">
    <property type="entry name" value="INB"/>
    <property type="match status" value="1"/>
</dbReference>
<keyword evidence="4 14" id="KW-0812">Transmembrane</keyword>
<evidence type="ECO:0000313" key="17">
    <source>
        <dbReference type="EMBL" id="RZC38267.1"/>
    </source>
</evidence>
<gene>
    <name evidence="17" type="ORF">BDFB_007804</name>
</gene>
<feature type="disulfide bond" evidence="13">
    <location>
        <begin position="414"/>
        <end position="424"/>
    </location>
</feature>
<feature type="non-terminal residue" evidence="17">
    <location>
        <position position="1"/>
    </location>
</feature>
<evidence type="ECO:0000256" key="14">
    <source>
        <dbReference type="RuleBase" id="RU000633"/>
    </source>
</evidence>
<evidence type="ECO:0000256" key="3">
    <source>
        <dbReference type="ARBA" id="ARBA00022475"/>
    </source>
</evidence>
<dbReference type="GO" id="GO:0033627">
    <property type="term" value="P:cell adhesion mediated by integrin"/>
    <property type="evidence" value="ECO:0007669"/>
    <property type="project" value="TreeGrafter"/>
</dbReference>
<dbReference type="InterPro" id="IPR014836">
    <property type="entry name" value="Integrin_bsu_cyt_dom"/>
</dbReference>
<dbReference type="Proteomes" id="UP000292052">
    <property type="component" value="Unassembled WGS sequence"/>
</dbReference>
<dbReference type="Gene3D" id="2.10.25.10">
    <property type="entry name" value="Laminin"/>
    <property type="match status" value="3"/>
</dbReference>
<feature type="disulfide bond" evidence="13">
    <location>
        <begin position="144"/>
        <end position="151"/>
    </location>
</feature>
<feature type="disulfide bond" evidence="13">
    <location>
        <begin position="466"/>
        <end position="494"/>
    </location>
</feature>
<dbReference type="Pfam" id="PF08725">
    <property type="entry name" value="Integrin_b_cyt"/>
    <property type="match status" value="1"/>
</dbReference>
<sequence length="719" mass="81422">HFEGPRCSIKNVQFSKCNPIYIVNNTEANANIRQNATFADVDTYTSQAVQFRPREFDVNLRLGQPVNISIQYQPARNFHLDLYYLMDLTKSMQPDLTTITLLGKNLTQLLEKLTNNHHIAFGSYIDKPVMPFYLSEEEDRINPCLIEHETCEMGYIFRHRLNFTDEIDEFIKKVENSTVSANLDNLEGGMDALMQILLCGSKIGWSENSRKLVIIATDGKMHFAGDGLLSGTTKRNRDQCLIDSQDNEIYSTSYDYPSLEEIHHELKRKKTNIIIAAKDTTKEYYDKMHQLIPDATFVGELKNDSTNILNLVMEGYYAFMKQVSLSIETIDGLQVDFFADCEGNGRWKKTDICSNAEEGKPIDFIVQFLLNRYQDIESKTLYIEESKINEKIQVNVNFVGSMCNCPKVSTQKECVNGIVDCGNCTCNEGWQGDACDEPCDNNLNNCRFLDNGILSLTCSGRGDCLCSECDCYFPFDGKFCQYSCPFEPSSKLICGGHGSCINGECKCNNMYSGADCTCFESQQGCQIPGTDLLCNGNGICQCNECRCNTGYRGRYCEICEECQGLCDNYEKCVEESLENESYNCSKGNGTIQVEIVTKLKKNIQNCRYIFDRGEDSCSADYTYTIHKDRSVYVEVEEPKCSKPLGAGFLAGIIVAAIFGAGLLLVLAWKGRNMYRDKIEYEEFMRNKGRSLHSEQNPIYKSPVTTYNNPMEMTTLRSRV</sequence>
<comment type="subcellular location">
    <subcellularLocation>
        <location evidence="1 14">Cell membrane</location>
        <topology evidence="1 14">Single-pass type I membrane protein</topology>
    </subcellularLocation>
</comment>
<evidence type="ECO:0000256" key="5">
    <source>
        <dbReference type="ARBA" id="ARBA00022729"/>
    </source>
</evidence>
<feature type="disulfide bond" evidence="13">
    <location>
        <begin position="572"/>
        <end position="640"/>
    </location>
</feature>
<evidence type="ECO:0000313" key="18">
    <source>
        <dbReference type="Proteomes" id="UP000292052"/>
    </source>
</evidence>
<reference evidence="17 18" key="1">
    <citation type="submission" date="2017-03" db="EMBL/GenBank/DDBJ databases">
        <title>Genome of the blue death feigning beetle - Asbolus verrucosus.</title>
        <authorList>
            <person name="Rider S.D."/>
        </authorList>
    </citation>
    <scope>NUCLEOTIDE SEQUENCE [LARGE SCALE GENOMIC DNA]</scope>
    <source>
        <strain evidence="17">Butters</strain>
        <tissue evidence="17">Head and leg muscle</tissue>
    </source>
</reference>
<dbReference type="PANTHER" id="PTHR10082:SF60">
    <property type="entry name" value="INTEGRIN BETA-PS"/>
    <property type="match status" value="1"/>
</dbReference>
<dbReference type="PROSITE" id="PS00243">
    <property type="entry name" value="I_EGF_1"/>
    <property type="match status" value="2"/>
</dbReference>
<feature type="disulfide bond" evidence="13">
    <location>
        <begin position="507"/>
        <end position="516"/>
    </location>
</feature>
<dbReference type="GO" id="GO:0005925">
    <property type="term" value="C:focal adhesion"/>
    <property type="evidence" value="ECO:0007669"/>
    <property type="project" value="TreeGrafter"/>
</dbReference>
<accession>A0A482W0W7</accession>
<dbReference type="SUPFAM" id="SSF53300">
    <property type="entry name" value="vWA-like"/>
    <property type="match status" value="1"/>
</dbReference>
<dbReference type="InterPro" id="IPR015812">
    <property type="entry name" value="Integrin_bsu"/>
</dbReference>
<keyword evidence="6" id="KW-0677">Repeat</keyword>
<feature type="disulfide bond" evidence="13">
    <location>
        <begin position="464"/>
        <end position="469"/>
    </location>
</feature>
<dbReference type="InterPro" id="IPR036465">
    <property type="entry name" value="vWFA_dom_sf"/>
</dbReference>
<feature type="disulfide bond" evidence="13">
    <location>
        <begin position="421"/>
        <end position="458"/>
    </location>
</feature>
<evidence type="ECO:0000256" key="6">
    <source>
        <dbReference type="ARBA" id="ARBA00022737"/>
    </source>
</evidence>
<dbReference type="InterPro" id="IPR002035">
    <property type="entry name" value="VWF_A"/>
</dbReference>
<evidence type="ECO:0000256" key="4">
    <source>
        <dbReference type="ARBA" id="ARBA00022692"/>
    </source>
</evidence>
<dbReference type="GO" id="GO:0009986">
    <property type="term" value="C:cell surface"/>
    <property type="evidence" value="ECO:0007669"/>
    <property type="project" value="TreeGrafter"/>
</dbReference>
<dbReference type="AlphaFoldDB" id="A0A482W0W7"/>
<dbReference type="PIRSF" id="PIRSF002512">
    <property type="entry name" value="Integrin_B"/>
    <property type="match status" value="1"/>
</dbReference>